<dbReference type="GO" id="GO:0016787">
    <property type="term" value="F:hydrolase activity"/>
    <property type="evidence" value="ECO:0007669"/>
    <property type="project" value="UniProtKB-KW"/>
</dbReference>
<proteinExistence type="predicted"/>
<gene>
    <name evidence="4" type="ORF">Taro_032230</name>
</gene>
<dbReference type="GO" id="GO:0004518">
    <property type="term" value="F:nuclease activity"/>
    <property type="evidence" value="ECO:0007669"/>
    <property type="project" value="UniProtKB-KW"/>
</dbReference>
<protein>
    <submittedName>
        <fullName evidence="4">Uncharacterized protein</fullName>
    </submittedName>
</protein>
<evidence type="ECO:0000256" key="1">
    <source>
        <dbReference type="ARBA" id="ARBA00022722"/>
    </source>
</evidence>
<dbReference type="InterPro" id="IPR007346">
    <property type="entry name" value="Endonuclease-I"/>
</dbReference>
<dbReference type="SUPFAM" id="SSF54060">
    <property type="entry name" value="His-Me finger endonucleases"/>
    <property type="match status" value="1"/>
</dbReference>
<dbReference type="PANTHER" id="PTHR33607:SF2">
    <property type="entry name" value="ENDONUCLEASE-1"/>
    <property type="match status" value="1"/>
</dbReference>
<sequence>MALLHHTLLFHAPSRFHIPKLRTTGSVGSGLPIPRTRAGRSLTEPATSFHKQGQRRREPAGNTAPCPCFVLSEGVRGLTLAIAAAALLLCLGPGVTEAGADGGRRVPPSLPCVDVAGYYSGVDGLEGVALMRRLGDIVSVHRSLAYKEVWDALKILDAADPNDPENSAEVMEIYSLRSVRKSPAGKREGWNREHLWPRSYGLIDKASLTDLHNLRPVDVNVNSSRGNKYFGDCFSESNGCSRPANIEAAPDTETDNQRWAPPVQVRGDIARSLMYMAVCYGFQQPGGPHLQLSDSPNAKNREMGLLSALLEWNKLDPPSEAEKLRNERICRVYQHNRNPFIDHPEYANLLWKQTTTRSKMYKVSSKAWINEFHSDNKGKDRNVIIADPSVEASKLRLVLYNGSTRKVYQSLRSLFRTFTVSDSISELLIYTGSLPLQNGPDGIALVSLGDDDQPEVIQFLSCEGTLKAVDGPARGEVSVDVSIQETEASSEHDSLGLTGITRA</sequence>
<keyword evidence="5" id="KW-1185">Reference proteome</keyword>
<dbReference type="PANTHER" id="PTHR33607">
    <property type="entry name" value="ENDONUCLEASE-1"/>
    <property type="match status" value="1"/>
</dbReference>
<dbReference type="Proteomes" id="UP000652761">
    <property type="component" value="Unassembled WGS sequence"/>
</dbReference>
<organism evidence="4 5">
    <name type="scientific">Colocasia esculenta</name>
    <name type="common">Wild taro</name>
    <name type="synonym">Arum esculentum</name>
    <dbReference type="NCBI Taxonomy" id="4460"/>
    <lineage>
        <taxon>Eukaryota</taxon>
        <taxon>Viridiplantae</taxon>
        <taxon>Streptophyta</taxon>
        <taxon>Embryophyta</taxon>
        <taxon>Tracheophyta</taxon>
        <taxon>Spermatophyta</taxon>
        <taxon>Magnoliopsida</taxon>
        <taxon>Liliopsida</taxon>
        <taxon>Araceae</taxon>
        <taxon>Aroideae</taxon>
        <taxon>Colocasieae</taxon>
        <taxon>Colocasia</taxon>
    </lineage>
</organism>
<evidence type="ECO:0000256" key="2">
    <source>
        <dbReference type="ARBA" id="ARBA00022801"/>
    </source>
</evidence>
<keyword evidence="1" id="KW-0540">Nuclease</keyword>
<evidence type="ECO:0000313" key="5">
    <source>
        <dbReference type="Proteomes" id="UP000652761"/>
    </source>
</evidence>
<evidence type="ECO:0000313" key="4">
    <source>
        <dbReference type="EMBL" id="MQL99493.1"/>
    </source>
</evidence>
<comment type="caution">
    <text evidence="4">The sequence shown here is derived from an EMBL/GenBank/DDBJ whole genome shotgun (WGS) entry which is preliminary data.</text>
</comment>
<dbReference type="OrthoDB" id="2015847at2759"/>
<accession>A0A843W5H2</accession>
<keyword evidence="2" id="KW-0378">Hydrolase</keyword>
<reference evidence="4" key="1">
    <citation type="submission" date="2017-07" db="EMBL/GenBank/DDBJ databases">
        <title>Taro Niue Genome Assembly and Annotation.</title>
        <authorList>
            <person name="Atibalentja N."/>
            <person name="Keating K."/>
            <person name="Fields C.J."/>
        </authorList>
    </citation>
    <scope>NUCLEOTIDE SEQUENCE</scope>
    <source>
        <strain evidence="4">Niue_2</strain>
        <tissue evidence="4">Leaf</tissue>
    </source>
</reference>
<feature type="region of interest" description="Disordered" evidence="3">
    <location>
        <begin position="27"/>
        <end position="61"/>
    </location>
</feature>
<name>A0A843W5H2_COLES</name>
<dbReference type="InterPro" id="IPR044925">
    <property type="entry name" value="His-Me_finger_sf"/>
</dbReference>
<dbReference type="AlphaFoldDB" id="A0A843W5H2"/>
<evidence type="ECO:0000256" key="3">
    <source>
        <dbReference type="SAM" id="MobiDB-lite"/>
    </source>
</evidence>
<dbReference type="EMBL" id="NMUH01002359">
    <property type="protein sequence ID" value="MQL99493.1"/>
    <property type="molecule type" value="Genomic_DNA"/>
</dbReference>
<dbReference type="Pfam" id="PF04231">
    <property type="entry name" value="Endonuclease_1"/>
    <property type="match status" value="1"/>
</dbReference>